<keyword evidence="1" id="KW-0472">Membrane</keyword>
<sequence>MTMAAVAKAAAKVPWKEILGFLSTLVTNADKIGNFWNSKPKPTIDPQAEIKNQITAIRERLEALEASEGEQNNLIRQIVEQLQTISIKAAGRSSVSFWLSVSALTVSGSTLLLVIFR</sequence>
<evidence type="ECO:0000313" key="2">
    <source>
        <dbReference type="EMBL" id="MPN37435.1"/>
    </source>
</evidence>
<organism evidence="2">
    <name type="scientific">bioreactor metagenome</name>
    <dbReference type="NCBI Taxonomy" id="1076179"/>
    <lineage>
        <taxon>unclassified sequences</taxon>
        <taxon>metagenomes</taxon>
        <taxon>ecological metagenomes</taxon>
    </lineage>
</organism>
<dbReference type="EMBL" id="VSSQ01092086">
    <property type="protein sequence ID" value="MPN37435.1"/>
    <property type="molecule type" value="Genomic_DNA"/>
</dbReference>
<reference evidence="2" key="1">
    <citation type="submission" date="2019-08" db="EMBL/GenBank/DDBJ databases">
        <authorList>
            <person name="Kucharzyk K."/>
            <person name="Murdoch R.W."/>
            <person name="Higgins S."/>
            <person name="Loffler F."/>
        </authorList>
    </citation>
    <scope>NUCLEOTIDE SEQUENCE</scope>
</reference>
<comment type="caution">
    <text evidence="2">The sequence shown here is derived from an EMBL/GenBank/DDBJ whole genome shotgun (WGS) entry which is preliminary data.</text>
</comment>
<feature type="transmembrane region" description="Helical" evidence="1">
    <location>
        <begin position="95"/>
        <end position="116"/>
    </location>
</feature>
<keyword evidence="1" id="KW-1133">Transmembrane helix</keyword>
<gene>
    <name evidence="2" type="ORF">SDC9_184953</name>
</gene>
<keyword evidence="1" id="KW-0812">Transmembrane</keyword>
<dbReference type="AlphaFoldDB" id="A0A645HEH7"/>
<evidence type="ECO:0000256" key="1">
    <source>
        <dbReference type="SAM" id="Phobius"/>
    </source>
</evidence>
<protein>
    <submittedName>
        <fullName evidence="2">Uncharacterized protein</fullName>
    </submittedName>
</protein>
<proteinExistence type="predicted"/>
<accession>A0A645HEH7</accession>
<name>A0A645HEH7_9ZZZZ</name>